<dbReference type="RefSeq" id="WP_213542996.1">
    <property type="nucleotide sequence ID" value="NZ_AP023420.1"/>
</dbReference>
<keyword evidence="4" id="KW-1185">Reference proteome</keyword>
<evidence type="ECO:0000256" key="1">
    <source>
        <dbReference type="SAM" id="Phobius"/>
    </source>
</evidence>
<dbReference type="Proteomes" id="UP000679848">
    <property type="component" value="Chromosome"/>
</dbReference>
<evidence type="ECO:0000313" key="3">
    <source>
        <dbReference type="EMBL" id="BCK84103.1"/>
    </source>
</evidence>
<evidence type="ECO:0000313" key="4">
    <source>
        <dbReference type="Proteomes" id="UP000679848"/>
    </source>
</evidence>
<keyword evidence="1" id="KW-0472">Membrane</keyword>
<dbReference type="InterPro" id="IPR025641">
    <property type="entry name" value="DUF4340"/>
</dbReference>
<gene>
    <name evidence="3" type="ORF">MM59RIKEN_14220</name>
</gene>
<dbReference type="KEGG" id="pfaa:MM59RIKEN_14220"/>
<dbReference type="Pfam" id="PF14238">
    <property type="entry name" value="DUF4340"/>
    <property type="match status" value="1"/>
</dbReference>
<feature type="transmembrane region" description="Helical" evidence="1">
    <location>
        <begin position="6"/>
        <end position="29"/>
    </location>
</feature>
<name>A0A810QI33_9FIRM</name>
<keyword evidence="1" id="KW-0812">Transmembrane</keyword>
<keyword evidence="1" id="KW-1133">Transmembrane helix</keyword>
<sequence>MTWRERRIVTILATILLVLVAALLIVLGIRFREWRADREGADPSDGGAAPASGAYTSLTYDNGTATLSFSQDEAGAWYWTADESFPLEDAVILEILDLLSSWKPQQTLTDEAALENSGLDEPSASLTASTADGTSTTVLFGKTTTDGTSYYVRLNGDESTVYIIADTLYQLMSTSIYDMCRLPELPALTETQIRSVTIEGAGENPISVVLTAQQTDDTVTWRSGGANVTDDPTVRSLLEDLTALSFSRCVDYNPSDEAVTICGLDQPEAAVRLNYLTDSGTEAELVLSVGDRLPDRSGRYAQLEDDTTIYLLETALLDPLMRVAASGLEG</sequence>
<dbReference type="AlphaFoldDB" id="A0A810QI33"/>
<protein>
    <recommendedName>
        <fullName evidence="2">DUF4340 domain-containing protein</fullName>
    </recommendedName>
</protein>
<reference evidence="3" key="1">
    <citation type="submission" date="2020-09" db="EMBL/GenBank/DDBJ databases">
        <title>New species isolated from human feces.</title>
        <authorList>
            <person name="Kitahara M."/>
            <person name="Shigeno Y."/>
            <person name="Shime M."/>
            <person name="Matsumoto Y."/>
            <person name="Nakamura S."/>
            <person name="Motooka D."/>
            <person name="Fukuoka S."/>
            <person name="Nishikawa H."/>
            <person name="Benno Y."/>
        </authorList>
    </citation>
    <scope>NUCLEOTIDE SEQUENCE</scope>
    <source>
        <strain evidence="3">MM59</strain>
    </source>
</reference>
<proteinExistence type="predicted"/>
<organism evidence="3 4">
    <name type="scientific">Pusillibacter faecalis</name>
    <dbReference type="NCBI Taxonomy" id="2714358"/>
    <lineage>
        <taxon>Bacteria</taxon>
        <taxon>Bacillati</taxon>
        <taxon>Bacillota</taxon>
        <taxon>Clostridia</taxon>
        <taxon>Eubacteriales</taxon>
        <taxon>Oscillospiraceae</taxon>
        <taxon>Pusillibacter</taxon>
    </lineage>
</organism>
<accession>A0A810QI33</accession>
<evidence type="ECO:0000259" key="2">
    <source>
        <dbReference type="Pfam" id="PF14238"/>
    </source>
</evidence>
<dbReference type="EMBL" id="AP023420">
    <property type="protein sequence ID" value="BCK84103.1"/>
    <property type="molecule type" value="Genomic_DNA"/>
</dbReference>
<feature type="domain" description="DUF4340" evidence="2">
    <location>
        <begin position="77"/>
        <end position="257"/>
    </location>
</feature>